<evidence type="ECO:0000256" key="5">
    <source>
        <dbReference type="ARBA" id="ARBA00023204"/>
    </source>
</evidence>
<evidence type="ECO:0000259" key="8">
    <source>
        <dbReference type="Pfam" id="PF11967"/>
    </source>
</evidence>
<dbReference type="InterPro" id="IPR037278">
    <property type="entry name" value="ARFGAP/RecO"/>
</dbReference>
<dbReference type="InterPro" id="IPR012340">
    <property type="entry name" value="NA-bd_OB-fold"/>
</dbReference>
<protein>
    <recommendedName>
        <fullName evidence="2 7">DNA repair protein RecO</fullName>
    </recommendedName>
    <alternativeName>
        <fullName evidence="6 7">Recombination protein O</fullName>
    </alternativeName>
</protein>
<reference evidence="9" key="1">
    <citation type="submission" date="2018-01" db="EMBL/GenBank/DDBJ databases">
        <authorList>
            <person name="Regsiter A."/>
            <person name="William W."/>
        </authorList>
    </citation>
    <scope>NUCLEOTIDE SEQUENCE</scope>
    <source>
        <strain evidence="9">TRIP AH-1</strain>
    </source>
</reference>
<evidence type="ECO:0000256" key="7">
    <source>
        <dbReference type="HAMAP-Rule" id="MF_00201"/>
    </source>
</evidence>
<dbReference type="HAMAP" id="MF_00201">
    <property type="entry name" value="RecO"/>
    <property type="match status" value="1"/>
</dbReference>
<comment type="function">
    <text evidence="7">Involved in DNA repair and RecF pathway recombination.</text>
</comment>
<organism evidence="9">
    <name type="scientific">uncultured Desulfobacterium sp</name>
    <dbReference type="NCBI Taxonomy" id="201089"/>
    <lineage>
        <taxon>Bacteria</taxon>
        <taxon>Pseudomonadati</taxon>
        <taxon>Thermodesulfobacteriota</taxon>
        <taxon>Desulfobacteria</taxon>
        <taxon>Desulfobacterales</taxon>
        <taxon>Desulfobacteriaceae</taxon>
        <taxon>Desulfobacterium</taxon>
        <taxon>environmental samples</taxon>
    </lineage>
</organism>
<evidence type="ECO:0000313" key="9">
    <source>
        <dbReference type="EMBL" id="SPD73330.1"/>
    </source>
</evidence>
<evidence type="ECO:0000256" key="6">
    <source>
        <dbReference type="ARBA" id="ARBA00033409"/>
    </source>
</evidence>
<dbReference type="PANTHER" id="PTHR33991">
    <property type="entry name" value="DNA REPAIR PROTEIN RECO"/>
    <property type="match status" value="1"/>
</dbReference>
<dbReference type="PANTHER" id="PTHR33991:SF1">
    <property type="entry name" value="DNA REPAIR PROTEIN RECO"/>
    <property type="match status" value="1"/>
</dbReference>
<evidence type="ECO:0000256" key="1">
    <source>
        <dbReference type="ARBA" id="ARBA00007452"/>
    </source>
</evidence>
<dbReference type="GO" id="GO:0006310">
    <property type="term" value="P:DNA recombination"/>
    <property type="evidence" value="ECO:0007669"/>
    <property type="project" value="UniProtKB-UniRule"/>
</dbReference>
<gene>
    <name evidence="7 9" type="primary">recO</name>
    <name evidence="9" type="ORF">PITCH_A1800016</name>
</gene>
<dbReference type="InterPro" id="IPR042242">
    <property type="entry name" value="RecO_C"/>
</dbReference>
<dbReference type="InterPro" id="IPR022572">
    <property type="entry name" value="DNA_rep/recomb_RecO_N"/>
</dbReference>
<dbReference type="Pfam" id="PF11967">
    <property type="entry name" value="RecO_N"/>
    <property type="match status" value="1"/>
</dbReference>
<dbReference type="InterPro" id="IPR003717">
    <property type="entry name" value="RecO"/>
</dbReference>
<dbReference type="SUPFAM" id="SSF57863">
    <property type="entry name" value="ArfGap/RecO-like zinc finger"/>
    <property type="match status" value="1"/>
</dbReference>
<dbReference type="Gene3D" id="1.20.1440.120">
    <property type="entry name" value="Recombination protein O, C-terminal domain"/>
    <property type="match status" value="1"/>
</dbReference>
<dbReference type="SUPFAM" id="SSF50249">
    <property type="entry name" value="Nucleic acid-binding proteins"/>
    <property type="match status" value="1"/>
</dbReference>
<sequence length="248" mass="27887">MDTRISEAIIMRVRDFGESDLMVSFFTTDQGRLTGVAKGGRRSRRRFSNCLDLFCLTSLEYGQRRKGDLVMLESGRLINGFAGLRSDFATLSLASYLTELTEILFPQNLTDPAMFELLRDSFAAIEEGMYTEAIRIYFEARAMTLGGYRINLERCARCGRAYTGAGMAVFMRTKGGIACLNCERPSPDNPAIGPVAASILCKMQSEPWKNIDVTLLTTDLISEIRPVVKRHMEFRLGRSLKSSRYLQL</sequence>
<name>A0A445MV19_9BACT</name>
<dbReference type="NCBIfam" id="TIGR00613">
    <property type="entry name" value="reco"/>
    <property type="match status" value="1"/>
</dbReference>
<keyword evidence="3 7" id="KW-0227">DNA damage</keyword>
<dbReference type="GO" id="GO:0006302">
    <property type="term" value="P:double-strand break repair"/>
    <property type="evidence" value="ECO:0007669"/>
    <property type="project" value="TreeGrafter"/>
</dbReference>
<comment type="similarity">
    <text evidence="1 7">Belongs to the RecO family.</text>
</comment>
<keyword evidence="5 7" id="KW-0234">DNA repair</keyword>
<accession>A0A445MV19</accession>
<evidence type="ECO:0000256" key="4">
    <source>
        <dbReference type="ARBA" id="ARBA00023172"/>
    </source>
</evidence>
<dbReference type="GO" id="GO:0043590">
    <property type="term" value="C:bacterial nucleoid"/>
    <property type="evidence" value="ECO:0007669"/>
    <property type="project" value="TreeGrafter"/>
</dbReference>
<feature type="domain" description="DNA replication/recombination mediator RecO N-terminal" evidence="8">
    <location>
        <begin position="5"/>
        <end position="81"/>
    </location>
</feature>
<proteinExistence type="inferred from homology"/>
<keyword evidence="4 7" id="KW-0233">DNA recombination</keyword>
<dbReference type="AlphaFoldDB" id="A0A445MV19"/>
<evidence type="ECO:0000256" key="3">
    <source>
        <dbReference type="ARBA" id="ARBA00022763"/>
    </source>
</evidence>
<dbReference type="EMBL" id="OJIN01000091">
    <property type="protein sequence ID" value="SPD73330.1"/>
    <property type="molecule type" value="Genomic_DNA"/>
</dbReference>
<dbReference type="Pfam" id="PF02565">
    <property type="entry name" value="RecO_C"/>
    <property type="match status" value="1"/>
</dbReference>
<dbReference type="Gene3D" id="2.40.50.140">
    <property type="entry name" value="Nucleic acid-binding proteins"/>
    <property type="match status" value="1"/>
</dbReference>
<evidence type="ECO:0000256" key="2">
    <source>
        <dbReference type="ARBA" id="ARBA00021310"/>
    </source>
</evidence>